<feature type="transmembrane region" description="Helical" evidence="2">
    <location>
        <begin position="340"/>
        <end position="360"/>
    </location>
</feature>
<keyword evidence="2" id="KW-0472">Membrane</keyword>
<comment type="caution">
    <text evidence="3">The sequence shown here is derived from an EMBL/GenBank/DDBJ whole genome shotgun (WGS) entry which is preliminary data.</text>
</comment>
<accession>A0ABS4PRU5</accession>
<evidence type="ECO:0000313" key="4">
    <source>
        <dbReference type="Proteomes" id="UP000741013"/>
    </source>
</evidence>
<dbReference type="Gene3D" id="2.60.120.200">
    <property type="match status" value="1"/>
</dbReference>
<feature type="transmembrane region" description="Helical" evidence="2">
    <location>
        <begin position="367"/>
        <end position="386"/>
    </location>
</feature>
<evidence type="ECO:0000256" key="2">
    <source>
        <dbReference type="SAM" id="Phobius"/>
    </source>
</evidence>
<keyword evidence="2" id="KW-1133">Transmembrane helix</keyword>
<feature type="transmembrane region" description="Helical" evidence="2">
    <location>
        <begin position="431"/>
        <end position="452"/>
    </location>
</feature>
<dbReference type="EMBL" id="JAGGMS010000001">
    <property type="protein sequence ID" value="MBP2182140.1"/>
    <property type="molecule type" value="Genomic_DNA"/>
</dbReference>
<gene>
    <name evidence="3" type="ORF">JOM49_003666</name>
</gene>
<proteinExistence type="predicted"/>
<feature type="transmembrane region" description="Helical" evidence="2">
    <location>
        <begin position="281"/>
        <end position="298"/>
    </location>
</feature>
<keyword evidence="2" id="KW-0812">Transmembrane</keyword>
<feature type="region of interest" description="Disordered" evidence="1">
    <location>
        <begin position="461"/>
        <end position="482"/>
    </location>
</feature>
<name>A0ABS4PRU5_9PSEU</name>
<feature type="transmembrane region" description="Helical" evidence="2">
    <location>
        <begin position="305"/>
        <end position="328"/>
    </location>
</feature>
<evidence type="ECO:0000256" key="1">
    <source>
        <dbReference type="SAM" id="MobiDB-lite"/>
    </source>
</evidence>
<organism evidence="3 4">
    <name type="scientific">Amycolatopsis magusensis</name>
    <dbReference type="NCBI Taxonomy" id="882444"/>
    <lineage>
        <taxon>Bacteria</taxon>
        <taxon>Bacillati</taxon>
        <taxon>Actinomycetota</taxon>
        <taxon>Actinomycetes</taxon>
        <taxon>Pseudonocardiales</taxon>
        <taxon>Pseudonocardiaceae</taxon>
        <taxon>Amycolatopsis</taxon>
    </lineage>
</organism>
<dbReference type="Proteomes" id="UP000741013">
    <property type="component" value="Unassembled WGS sequence"/>
</dbReference>
<evidence type="ECO:0008006" key="5">
    <source>
        <dbReference type="Google" id="ProtNLM"/>
    </source>
</evidence>
<dbReference type="RefSeq" id="WP_209665479.1">
    <property type="nucleotide sequence ID" value="NZ_JAGGMS010000001.1"/>
</dbReference>
<sequence length="482" mass="49496">MQIPSYFTRGRIIALIAAALLTVLLGLLPAVAGRATCSADNVEVACPADPVGPRGEAVSDQFAFGHRPLGTEGSITARLASMTGTITYPPPGHDQIVEGLVPWAKAGLIIKDGLAPGSSYAAIMFTGAHGVRMQHDYVHDTAGSASGTHWVRLTRSGEVVTGYESPDGITWTPVGTARLDGLPSVVQVGLFATSPGDLSVVGGSTQVRFTQAGAEFDHVTVTGSPETAWTSTTVGEMGTTDWERDHLAPGLVEAGGTLRITGSGDIGPVGTIGGASIEDTLLGLPVLLVFVIVLGARSRGGVPEVFGATLATALVAVGTTVPLGTLVLRAAGSTVLPVSLLTAARVVVGVALVVALIAVLARALRSWLAASALTVVPYVLAVHPLLPDGVADWLLRLTPAAGFAVQQTAGEFPQVLAHYTPAAGYFPLPGWAGLVITVAYVVAALVLMRWVADRRQTTLSSAKRGSGPAVPRSGPIRTVHRP</sequence>
<keyword evidence="4" id="KW-1185">Reference proteome</keyword>
<protein>
    <recommendedName>
        <fullName evidence="5">DUF1349 domain-containing protein</fullName>
    </recommendedName>
</protein>
<evidence type="ECO:0000313" key="3">
    <source>
        <dbReference type="EMBL" id="MBP2182140.1"/>
    </source>
</evidence>
<reference evidence="3 4" key="1">
    <citation type="submission" date="2021-03" db="EMBL/GenBank/DDBJ databases">
        <title>Sequencing the genomes of 1000 actinobacteria strains.</title>
        <authorList>
            <person name="Klenk H.-P."/>
        </authorList>
    </citation>
    <scope>NUCLEOTIDE SEQUENCE [LARGE SCALE GENOMIC DNA]</scope>
    <source>
        <strain evidence="3 4">DSM 45510</strain>
    </source>
</reference>